<evidence type="ECO:0000313" key="5">
    <source>
        <dbReference type="Proteomes" id="UP001451606"/>
    </source>
</evidence>
<proteinExistence type="predicted"/>
<dbReference type="AlphaFoldDB" id="A0AAX4NI97"/>
<reference evidence="4 5" key="1">
    <citation type="submission" date="2023-09" db="EMBL/GenBank/DDBJ databases">
        <authorList>
            <person name="Golyshina O.V."/>
            <person name="Lunev E.A."/>
            <person name="Bargiela R."/>
            <person name="Gaines M.C."/>
            <person name="Daum B."/>
            <person name="Bale N.J."/>
            <person name="Koenen M."/>
            <person name="Sinninghe Damst J.S."/>
            <person name="Yakimov M."/>
            <person name="Golyshin P.N."/>
        </authorList>
    </citation>
    <scope>NUCLEOTIDE SEQUENCE [LARGE SCALE GENOMIC DNA]</scope>
    <source>
        <strain evidence="4 5">M1</strain>
    </source>
</reference>
<evidence type="ECO:0000256" key="1">
    <source>
        <dbReference type="ARBA" id="ARBA00022630"/>
    </source>
</evidence>
<evidence type="ECO:0000256" key="2">
    <source>
        <dbReference type="ARBA" id="ARBA00022827"/>
    </source>
</evidence>
<dbReference type="Proteomes" id="UP001451606">
    <property type="component" value="Chromosome"/>
</dbReference>
<accession>A0AAX4NI97</accession>
<organism evidence="4 5">
    <name type="scientific">Oxyplasma meridianum</name>
    <dbReference type="NCBI Taxonomy" id="3073602"/>
    <lineage>
        <taxon>Archaea</taxon>
        <taxon>Methanobacteriati</taxon>
        <taxon>Thermoplasmatota</taxon>
        <taxon>Thermoplasmata</taxon>
        <taxon>Thermoplasmatales</taxon>
        <taxon>Thermoplasmataceae</taxon>
        <taxon>Oxyplasma</taxon>
    </lineage>
</organism>
<dbReference type="EMBL" id="CP133772">
    <property type="protein sequence ID" value="WYY01119.1"/>
    <property type="molecule type" value="Genomic_DNA"/>
</dbReference>
<dbReference type="InterPro" id="IPR016164">
    <property type="entry name" value="FAD-linked_Oxase-like_C"/>
</dbReference>
<name>A0AAX4NI97_9ARCH</name>
<feature type="domain" description="FAD-binding oxidoreductase/transferase type 4 C-terminal" evidence="3">
    <location>
        <begin position="2"/>
        <end position="49"/>
    </location>
</feature>
<dbReference type="InterPro" id="IPR004113">
    <property type="entry name" value="FAD-bd_oxidored_4_C"/>
</dbReference>
<evidence type="ECO:0000259" key="3">
    <source>
        <dbReference type="Pfam" id="PF02913"/>
    </source>
</evidence>
<dbReference type="SUPFAM" id="SSF55103">
    <property type="entry name" value="FAD-linked oxidases, C-terminal domain"/>
    <property type="match status" value="1"/>
</dbReference>
<keyword evidence="2" id="KW-0274">FAD</keyword>
<gene>
    <name evidence="4" type="ORF">OXIME_001716</name>
</gene>
<keyword evidence="1" id="KW-0285">Flavoprotein</keyword>
<dbReference type="GO" id="GO:0050660">
    <property type="term" value="F:flavin adenine dinucleotide binding"/>
    <property type="evidence" value="ECO:0007669"/>
    <property type="project" value="InterPro"/>
</dbReference>
<sequence length="68" mass="7995">MNFTFMMRKCKPETLQDLRDTLTKTFIQYGGSLSHHHGLGPYLSEYLENPLKNIESEMQDPLFSKAWE</sequence>
<protein>
    <recommendedName>
        <fullName evidence="3">FAD-binding oxidoreductase/transferase type 4 C-terminal domain-containing protein</fullName>
    </recommendedName>
</protein>
<dbReference type="KEGG" id="omr:OXIME_001716"/>
<keyword evidence="5" id="KW-1185">Reference proteome</keyword>
<dbReference type="Pfam" id="PF02913">
    <property type="entry name" value="FAD-oxidase_C"/>
    <property type="match status" value="1"/>
</dbReference>
<dbReference type="GO" id="GO:0003824">
    <property type="term" value="F:catalytic activity"/>
    <property type="evidence" value="ECO:0007669"/>
    <property type="project" value="InterPro"/>
</dbReference>
<evidence type="ECO:0000313" key="4">
    <source>
        <dbReference type="EMBL" id="WYY01119.1"/>
    </source>
</evidence>